<feature type="DNA-binding region" description="H-T-H motif" evidence="4">
    <location>
        <begin position="30"/>
        <end position="49"/>
    </location>
</feature>
<evidence type="ECO:0000313" key="6">
    <source>
        <dbReference type="EMBL" id="QKE91673.1"/>
    </source>
</evidence>
<dbReference type="InterPro" id="IPR011075">
    <property type="entry name" value="TetR_C"/>
</dbReference>
<dbReference type="Proteomes" id="UP000500767">
    <property type="component" value="Chromosome"/>
</dbReference>
<feature type="domain" description="HTH tetR-type" evidence="5">
    <location>
        <begin position="7"/>
        <end position="67"/>
    </location>
</feature>
<keyword evidence="3" id="KW-0804">Transcription</keyword>
<dbReference type="Pfam" id="PF16925">
    <property type="entry name" value="TetR_C_13"/>
    <property type="match status" value="1"/>
</dbReference>
<sequence length="196" mass="21311">MARSPTHNVRERLLDAGVTTFSRSGFHGSSVQDITDAAGVPKGSFYNHFESKEALGVAALDQYWSDDAGDRLKILGQPGLAPLERLRHYFERATVDLAAKNYTCGCLAANMTAEISDHSPAIASQLSAIFATWSSQIADCLGEAQVAGELRPSVDAGMLATFVLNAWEGAVLRARIEKGERPLRQFIDVLFTQLLR</sequence>
<dbReference type="PANTHER" id="PTHR47506:SF6">
    <property type="entry name" value="HTH-TYPE TRANSCRIPTIONAL REPRESSOR NEMR"/>
    <property type="match status" value="1"/>
</dbReference>
<keyword evidence="1" id="KW-0805">Transcription regulation</keyword>
<evidence type="ECO:0000256" key="1">
    <source>
        <dbReference type="ARBA" id="ARBA00023015"/>
    </source>
</evidence>
<dbReference type="InterPro" id="IPR001647">
    <property type="entry name" value="HTH_TetR"/>
</dbReference>
<accession>A0A6M8HT41</accession>
<evidence type="ECO:0000256" key="3">
    <source>
        <dbReference type="ARBA" id="ARBA00023163"/>
    </source>
</evidence>
<dbReference type="SUPFAM" id="SSF46689">
    <property type="entry name" value="Homeodomain-like"/>
    <property type="match status" value="1"/>
</dbReference>
<keyword evidence="2 4" id="KW-0238">DNA-binding</keyword>
<dbReference type="Pfam" id="PF00440">
    <property type="entry name" value="TetR_N"/>
    <property type="match status" value="1"/>
</dbReference>
<gene>
    <name evidence="6" type="ORF">HN018_18010</name>
</gene>
<organism evidence="6 7">
    <name type="scientific">Lichenicola cladoniae</name>
    <dbReference type="NCBI Taxonomy" id="1484109"/>
    <lineage>
        <taxon>Bacteria</taxon>
        <taxon>Pseudomonadati</taxon>
        <taxon>Pseudomonadota</taxon>
        <taxon>Alphaproteobacteria</taxon>
        <taxon>Acetobacterales</taxon>
        <taxon>Acetobacteraceae</taxon>
        <taxon>Lichenicola</taxon>
    </lineage>
</organism>
<dbReference type="Gene3D" id="1.10.357.10">
    <property type="entry name" value="Tetracycline Repressor, domain 2"/>
    <property type="match status" value="1"/>
</dbReference>
<dbReference type="AlphaFoldDB" id="A0A6M8HT41"/>
<dbReference type="PRINTS" id="PR00455">
    <property type="entry name" value="HTHTETR"/>
</dbReference>
<evidence type="ECO:0000259" key="5">
    <source>
        <dbReference type="PROSITE" id="PS50977"/>
    </source>
</evidence>
<evidence type="ECO:0000313" key="7">
    <source>
        <dbReference type="Proteomes" id="UP000500767"/>
    </source>
</evidence>
<dbReference type="EMBL" id="CP053708">
    <property type="protein sequence ID" value="QKE91673.1"/>
    <property type="molecule type" value="Genomic_DNA"/>
</dbReference>
<dbReference type="PROSITE" id="PS50977">
    <property type="entry name" value="HTH_TETR_2"/>
    <property type="match status" value="1"/>
</dbReference>
<dbReference type="InterPro" id="IPR036271">
    <property type="entry name" value="Tet_transcr_reg_TetR-rel_C_sf"/>
</dbReference>
<dbReference type="KEGG" id="lck:HN018_18010"/>
<dbReference type="InterPro" id="IPR009057">
    <property type="entry name" value="Homeodomain-like_sf"/>
</dbReference>
<reference evidence="6 7" key="1">
    <citation type="journal article" date="2014" name="World J. Microbiol. Biotechnol.">
        <title>Biodiversity and physiological characteristics of Antarctic and Arctic lichens-associated bacteria.</title>
        <authorList>
            <person name="Lee Y.M."/>
            <person name="Kim E.H."/>
            <person name="Lee H.K."/>
            <person name="Hong S.G."/>
        </authorList>
    </citation>
    <scope>NUCLEOTIDE SEQUENCE [LARGE SCALE GENOMIC DNA]</scope>
    <source>
        <strain evidence="6 7">PAMC 26569</strain>
    </source>
</reference>
<evidence type="ECO:0000256" key="2">
    <source>
        <dbReference type="ARBA" id="ARBA00023125"/>
    </source>
</evidence>
<evidence type="ECO:0000256" key="4">
    <source>
        <dbReference type="PROSITE-ProRule" id="PRU00335"/>
    </source>
</evidence>
<dbReference type="RefSeq" id="WP_171835292.1">
    <property type="nucleotide sequence ID" value="NZ_CP053708.1"/>
</dbReference>
<dbReference type="SUPFAM" id="SSF48498">
    <property type="entry name" value="Tetracyclin repressor-like, C-terminal domain"/>
    <property type="match status" value="1"/>
</dbReference>
<proteinExistence type="predicted"/>
<name>A0A6M8HT41_9PROT</name>
<protein>
    <submittedName>
        <fullName evidence="6">TetR family transcriptional regulator</fullName>
    </submittedName>
</protein>
<dbReference type="PANTHER" id="PTHR47506">
    <property type="entry name" value="TRANSCRIPTIONAL REGULATORY PROTEIN"/>
    <property type="match status" value="1"/>
</dbReference>
<dbReference type="GO" id="GO:0003677">
    <property type="term" value="F:DNA binding"/>
    <property type="evidence" value="ECO:0007669"/>
    <property type="project" value="UniProtKB-UniRule"/>
</dbReference>
<keyword evidence="7" id="KW-1185">Reference proteome</keyword>